<name>Q2GQ03_CHAGB</name>
<organism evidence="3 4">
    <name type="scientific">Chaetomium globosum (strain ATCC 6205 / CBS 148.51 / DSM 1962 / NBRC 6347 / NRRL 1970)</name>
    <name type="common">Soil fungus</name>
    <dbReference type="NCBI Taxonomy" id="306901"/>
    <lineage>
        <taxon>Eukaryota</taxon>
        <taxon>Fungi</taxon>
        <taxon>Dikarya</taxon>
        <taxon>Ascomycota</taxon>
        <taxon>Pezizomycotina</taxon>
        <taxon>Sordariomycetes</taxon>
        <taxon>Sordariomycetidae</taxon>
        <taxon>Sordariales</taxon>
        <taxon>Chaetomiaceae</taxon>
        <taxon>Chaetomium</taxon>
    </lineage>
</organism>
<dbReference type="VEuPathDB" id="FungiDB:CHGG_09951"/>
<feature type="region of interest" description="Disordered" evidence="1">
    <location>
        <begin position="121"/>
        <end position="142"/>
    </location>
</feature>
<evidence type="ECO:0000313" key="4">
    <source>
        <dbReference type="Proteomes" id="UP000001056"/>
    </source>
</evidence>
<dbReference type="GeneID" id="4396273"/>
<reference evidence="4" key="1">
    <citation type="journal article" date="2015" name="Genome Announc.">
        <title>Draft genome sequence of the cellulolytic fungus Chaetomium globosum.</title>
        <authorList>
            <person name="Cuomo C.A."/>
            <person name="Untereiner W.A."/>
            <person name="Ma L.-J."/>
            <person name="Grabherr M."/>
            <person name="Birren B.W."/>
        </authorList>
    </citation>
    <scope>NUCLEOTIDE SEQUENCE [LARGE SCALE GENOMIC DNA]</scope>
    <source>
        <strain evidence="4">ATCC 6205 / CBS 148.51 / DSM 1962 / NBRC 6347 / NRRL 1970</strain>
    </source>
</reference>
<proteinExistence type="predicted"/>
<dbReference type="PANTHER" id="PTHR47718">
    <property type="entry name" value="OS01G0519700 PROTEIN"/>
    <property type="match status" value="1"/>
</dbReference>
<sequence length="297" mass="33615">MADDGSSGPHPVDQPPEAPLESPQVPGDGFDSFEELFEYINQWAKPRGYAIIILRSSDRQDGRPRRYDLCCDIGGPHHDSSSTGLRKASSKKRDCPWLAKAVQRKLLGDRWYFEVRSDHHNHEPSLDPSAHTAHRKRAWTKEQKEEIRQVFKTTTSGSRDVASFMREKYPSQIWTRRDIENEMSKAKAEALGGYTPTQALLKHFTDTGSNTAFANFKVVSLLLFGPTPFMPFLNVTGITNIHTTFNVAFGVVNKEDEDVYQWLIQMLDELREDAGACRPSVTITDFERALKNALSNV</sequence>
<accession>Q2GQ03</accession>
<dbReference type="EMBL" id="CH408035">
    <property type="protein sequence ID" value="EAQ83547.1"/>
    <property type="molecule type" value="Genomic_DNA"/>
</dbReference>
<evidence type="ECO:0000259" key="2">
    <source>
        <dbReference type="Pfam" id="PF10551"/>
    </source>
</evidence>
<dbReference type="OrthoDB" id="4903265at2759"/>
<evidence type="ECO:0000256" key="1">
    <source>
        <dbReference type="SAM" id="MobiDB-lite"/>
    </source>
</evidence>
<dbReference type="Proteomes" id="UP000001056">
    <property type="component" value="Unassembled WGS sequence"/>
</dbReference>
<dbReference type="PANTHER" id="PTHR47718:SF3">
    <property type="entry name" value="PROTEIN FAR1-RELATED SEQUENCE 5-LIKE"/>
    <property type="match status" value="1"/>
</dbReference>
<dbReference type="InParanoid" id="Q2GQ03"/>
<protein>
    <recommendedName>
        <fullName evidence="2">MULE transposase domain-containing protein</fullName>
    </recommendedName>
</protein>
<dbReference type="OMA" id="CERAGHY"/>
<dbReference type="Pfam" id="PF10551">
    <property type="entry name" value="MULE"/>
    <property type="match status" value="1"/>
</dbReference>
<gene>
    <name evidence="3" type="ORF">CHGG_09951</name>
</gene>
<feature type="region of interest" description="Disordered" evidence="1">
    <location>
        <begin position="1"/>
        <end position="27"/>
    </location>
</feature>
<feature type="domain" description="MULE transposase" evidence="2">
    <location>
        <begin position="229"/>
        <end position="297"/>
    </location>
</feature>
<dbReference type="RefSeq" id="XP_001227878.1">
    <property type="nucleotide sequence ID" value="XM_001227877.1"/>
</dbReference>
<keyword evidence="4" id="KW-1185">Reference proteome</keyword>
<evidence type="ECO:0000313" key="3">
    <source>
        <dbReference type="EMBL" id="EAQ83547.1"/>
    </source>
</evidence>
<dbReference type="HOGENOM" id="CLU_956565_0_0_1"/>
<dbReference type="InterPro" id="IPR018289">
    <property type="entry name" value="MULE_transposase_dom"/>
</dbReference>
<dbReference type="AlphaFoldDB" id="Q2GQ03"/>
<dbReference type="STRING" id="306901.Q2GQ03"/>